<dbReference type="PROSITE" id="PS50011">
    <property type="entry name" value="PROTEIN_KINASE_DOM"/>
    <property type="match status" value="1"/>
</dbReference>
<dbReference type="InterPro" id="IPR000719">
    <property type="entry name" value="Prot_kinase_dom"/>
</dbReference>
<dbReference type="SMART" id="SM00220">
    <property type="entry name" value="S_TKc"/>
    <property type="match status" value="1"/>
</dbReference>
<feature type="region of interest" description="Disordered" evidence="3">
    <location>
        <begin position="238"/>
        <end position="292"/>
    </location>
</feature>
<organism evidence="5">
    <name type="scientific">Chromera velia CCMP2878</name>
    <dbReference type="NCBI Taxonomy" id="1169474"/>
    <lineage>
        <taxon>Eukaryota</taxon>
        <taxon>Sar</taxon>
        <taxon>Alveolata</taxon>
        <taxon>Colpodellida</taxon>
        <taxon>Chromeraceae</taxon>
        <taxon>Chromera</taxon>
    </lineage>
</organism>
<evidence type="ECO:0000313" key="5">
    <source>
        <dbReference type="EMBL" id="CUC09846.1"/>
    </source>
</evidence>
<dbReference type="SMART" id="SM00368">
    <property type="entry name" value="LRR_RI"/>
    <property type="match status" value="11"/>
</dbReference>
<feature type="region of interest" description="Disordered" evidence="3">
    <location>
        <begin position="616"/>
        <end position="635"/>
    </location>
</feature>
<feature type="compositionally biased region" description="Low complexity" evidence="3">
    <location>
        <begin position="421"/>
        <end position="432"/>
    </location>
</feature>
<feature type="compositionally biased region" description="Gly residues" evidence="3">
    <location>
        <begin position="147"/>
        <end position="167"/>
    </location>
</feature>
<dbReference type="EMBL" id="CDMZ01001838">
    <property type="protein sequence ID" value="CUC09846.1"/>
    <property type="molecule type" value="Genomic_DNA"/>
</dbReference>
<evidence type="ECO:0000259" key="4">
    <source>
        <dbReference type="PROSITE" id="PS50011"/>
    </source>
</evidence>
<feature type="domain" description="Protein kinase" evidence="4">
    <location>
        <begin position="20"/>
        <end position="780"/>
    </location>
</feature>
<accession>A0A0K6S8H2</accession>
<feature type="region of interest" description="Disordered" evidence="3">
    <location>
        <begin position="786"/>
        <end position="849"/>
    </location>
</feature>
<protein>
    <recommendedName>
        <fullName evidence="4">Protein kinase domain-containing protein</fullName>
    </recommendedName>
</protein>
<proteinExistence type="predicted"/>
<keyword evidence="1" id="KW-0433">Leucine-rich repeat</keyword>
<keyword evidence="2" id="KW-0677">Repeat</keyword>
<dbReference type="PANTHER" id="PTHR24347">
    <property type="entry name" value="SERINE/THREONINE-PROTEIN KINASE"/>
    <property type="match status" value="1"/>
</dbReference>
<sequence length="1701" mass="178550">MELNRADSDRSSAFSADALNIFVETVNDGGTCRVMRAYHGPSHRNFTIKAVAAKPDSPDLRALRAEAKWLSQLDHPHIVRCFCKGLVRMRRVELTEERGAEDEELWLLLEDMRGGDLTRRVATIASDAASSSSGSHTTAATVQTSPGQGGGKNPFQITGGGRDGGGTTKTRRRRSVLTGRPLEEQVREIMRGILSALSYLHRLGLVHRDIKPENIALCHPSDFSSAKLLDFGVARRVGKEEGGGRGGLTSEARSARSLSARSRVQSGMDVEGERGTQQQGDGPQPVAADFSSSASVTSTPLFSLAVPAPVSPPIPVALPGPASRMQRGSRNTIGALPSMALVECAEEELEGADAEGPKSVPARETAAFDPSQCVSAPLEPSSSSSYSSSTAPGVLLPQRLQRVVPSPSAATQATGMKKVQSSASALSKGGLLQKRVQIRQPTSPSPMQIGGGTPPQTQAQEGQQGRTRVRHRPRAATIGSPSELAAAALVVNVSQKPPGEAVGEAASGPVHGGDTGDARMKVQPAVAAGHCQAQIEGGGKEGAPFGVLPFEAVGGAESLLGAVGLVEDEWGVMGRPRADTVSLPAAAVAAPPFSISTSLLRPGSVVCLDWEVGDEVQSPRDRGGETETSGDSSSRHRVVTYMVVAEELEEEGEFEGESCRRGGGLAEGEALSGTVGYFPPEVLRGKTGWTPAGDLFSLGVSLACLLTGVHPFLEFCPDGEGGRRLDETASLAKNARGLLRLYDPEWLGLSEEARSMVRKLCSRDPAGRGTAAEALHHPWFSAVLSRAPGGGGTSSKRAGPRQWGESSDEEEQTKTATLGGSRGEWGGSTSKPPEGAVANFGIESDTKDDHKPPDFLRILLKHGRPSSQLLSQLTWNPEAFGMAWLVLSSFKKAYVSLPLKGLDLSGCKLSPRRTFFLLALLPRSVETLIFGSSTVRGAALPLLCHFLRERLGPCGTLSGDGKERGGTAEGLPTHVKQLHFSAGSVGAEEAEAIMEALPVLPETLFLDGNPLGRGGAAAIAAAVRGGMASSLLMLSLDDTKIGKEGLGLLCASFLSAKPLPLQTLMLLQTPLCREGLSELCAVFEGGALPSLIRLGMGPVTWGALRSAWPRFVGVLKSGKLPSLQSWHLMDAALNDDAAVALAEVLRKEFLPNLVSFSLLYTGAAFIARERGAGALVSALSSESRPPLQRSHLGLRIVTEEHARMLASPTAFPFLRFGSLQLKMTPNPARTFFASLMERPSAVNQLDLELVGETPFNPAVPPPVVTALAFAIAKKRLLCLRRLATSGRAAQHEGFGPGWEEAKTSLLHALRSVRCLKLGELSLVRMGLGDADVAMLGDAVANLCFPLLTQLCLSGNDFGKEGMEGLMRGVSNRGLVVLLHLQANQTRGGEGLVSVASALRLWRMPNLRHLSLRDSGVADEGMCALGQAASEGRLQKLQSLDVGHNPLIGKMGMKGFMAGVSEGGLPGLKELSLNHTRAGEGVASLAAALMVGRLSRIATVDLESSGVNAEGIRVLGKAVRGDHLSKILSLSLASNETDEEGVESFLGDLAESALGFPSLQKLDLSNMPIGGKGITPLAAAIAASKLSNMQTLALHSCSLSDPDLRVLGGAFHAHPMQSLQMLSLEGNQKIGVEGLGAFLEALSPESLPKLRILNMESAENLNSGGGTDLVRAAKSSGKVRSLFWPGLGIAAAAPAVVPPAAE</sequence>
<evidence type="ECO:0000256" key="2">
    <source>
        <dbReference type="ARBA" id="ARBA00022737"/>
    </source>
</evidence>
<dbReference type="SUPFAM" id="SSF56112">
    <property type="entry name" value="Protein kinase-like (PK-like)"/>
    <property type="match status" value="1"/>
</dbReference>
<dbReference type="Gene3D" id="3.80.10.10">
    <property type="entry name" value="Ribonuclease Inhibitor"/>
    <property type="match status" value="3"/>
</dbReference>
<evidence type="ECO:0000256" key="3">
    <source>
        <dbReference type="SAM" id="MobiDB-lite"/>
    </source>
</evidence>
<dbReference type="GO" id="GO:0004672">
    <property type="term" value="F:protein kinase activity"/>
    <property type="evidence" value="ECO:0007669"/>
    <property type="project" value="InterPro"/>
</dbReference>
<dbReference type="InterPro" id="IPR001611">
    <property type="entry name" value="Leu-rich_rpt"/>
</dbReference>
<feature type="compositionally biased region" description="Polar residues" evidence="3">
    <location>
        <begin position="454"/>
        <end position="466"/>
    </location>
</feature>
<gene>
    <name evidence="5" type="ORF">Cvel_24545.t2.CR1</name>
</gene>
<dbReference type="Gene3D" id="1.10.510.10">
    <property type="entry name" value="Transferase(Phosphotransferase) domain 1"/>
    <property type="match status" value="3"/>
</dbReference>
<reference evidence="5" key="1">
    <citation type="submission" date="2014-11" db="EMBL/GenBank/DDBJ databases">
        <title>Molecular phylogeny of cliff fern family Woodsiaceae with morphological implications.</title>
        <authorList>
            <person name="Shao Y.-Z."/>
            <person name="Wei R."/>
            <person name="Zhang X.-C."/>
        </authorList>
    </citation>
    <scope>NUCLEOTIDE SEQUENCE</scope>
</reference>
<feature type="compositionally biased region" description="Low complexity" evidence="3">
    <location>
        <begin position="126"/>
        <end position="141"/>
    </location>
</feature>
<feature type="region of interest" description="Disordered" evidence="3">
    <location>
        <begin position="126"/>
        <end position="179"/>
    </location>
</feature>
<name>A0A0K6S8H2_9ALVE</name>
<dbReference type="InterPro" id="IPR011009">
    <property type="entry name" value="Kinase-like_dom_sf"/>
</dbReference>
<evidence type="ECO:0000256" key="1">
    <source>
        <dbReference type="ARBA" id="ARBA00022614"/>
    </source>
</evidence>
<feature type="region of interest" description="Disordered" evidence="3">
    <location>
        <begin position="347"/>
        <end position="470"/>
    </location>
</feature>
<dbReference type="GO" id="GO:0005524">
    <property type="term" value="F:ATP binding"/>
    <property type="evidence" value="ECO:0007669"/>
    <property type="project" value="InterPro"/>
</dbReference>
<dbReference type="InterPro" id="IPR032675">
    <property type="entry name" value="LRR_dom_sf"/>
</dbReference>
<dbReference type="PhylomeDB" id="A0A0K6S8H2"/>
<dbReference type="Pfam" id="PF13516">
    <property type="entry name" value="LRR_6"/>
    <property type="match status" value="2"/>
</dbReference>
<dbReference type="SUPFAM" id="SSF52047">
    <property type="entry name" value="RNI-like"/>
    <property type="match status" value="2"/>
</dbReference>
<dbReference type="Pfam" id="PF00069">
    <property type="entry name" value="Pkinase"/>
    <property type="match status" value="2"/>
</dbReference>
<dbReference type="VEuPathDB" id="CryptoDB:Cvel_24545"/>